<dbReference type="PANTHER" id="PTHR33194">
    <property type="entry name" value="ZINC KNUCKLE DOMAINCONTAINING PROTEIN"/>
    <property type="match status" value="1"/>
</dbReference>
<reference evidence="1 2" key="1">
    <citation type="submission" date="2022-01" db="EMBL/GenBank/DDBJ databases">
        <title>A chromosomal length assembly of Cordylochernes scorpioides.</title>
        <authorList>
            <person name="Zeh D."/>
            <person name="Zeh J."/>
        </authorList>
    </citation>
    <scope>NUCLEOTIDE SEQUENCE [LARGE SCALE GENOMIC DNA]</scope>
    <source>
        <strain evidence="1">IN4F17</strain>
        <tissue evidence="1">Whole Body</tissue>
    </source>
</reference>
<dbReference type="PANTHER" id="PTHR33194:SF4">
    <property type="entry name" value="CCHC-TYPE DOMAIN-CONTAINING PROTEIN"/>
    <property type="match status" value="1"/>
</dbReference>
<proteinExistence type="predicted"/>
<evidence type="ECO:0000313" key="1">
    <source>
        <dbReference type="EMBL" id="UYV70958.1"/>
    </source>
</evidence>
<sequence>MSIKNEQEVHSPPRIPITCLQQPINPPNFAGKTSEYPHQWLKDYDRAARYNGWDDSMSIANVIFFLEDTAKRWYENEEENLKSWQTDNLVQKAEAKLKSRAQKANESSESYIQDILGFCSQVNPAMMEGEKLGHLMKGVKEHIYQVLFPVEMASVEEF</sequence>
<dbReference type="Proteomes" id="UP001235939">
    <property type="component" value="Chromosome 08"/>
</dbReference>
<dbReference type="EMBL" id="CP092870">
    <property type="protein sequence ID" value="UYV70958.1"/>
    <property type="molecule type" value="Genomic_DNA"/>
</dbReference>
<organism evidence="1 2">
    <name type="scientific">Cordylochernes scorpioides</name>
    <dbReference type="NCBI Taxonomy" id="51811"/>
    <lineage>
        <taxon>Eukaryota</taxon>
        <taxon>Metazoa</taxon>
        <taxon>Ecdysozoa</taxon>
        <taxon>Arthropoda</taxon>
        <taxon>Chelicerata</taxon>
        <taxon>Arachnida</taxon>
        <taxon>Pseudoscorpiones</taxon>
        <taxon>Cheliferoidea</taxon>
        <taxon>Chernetidae</taxon>
        <taxon>Cordylochernes</taxon>
    </lineage>
</organism>
<name>A0ABY6KQJ0_9ARAC</name>
<keyword evidence="2" id="KW-1185">Reference proteome</keyword>
<evidence type="ECO:0008006" key="3">
    <source>
        <dbReference type="Google" id="ProtNLM"/>
    </source>
</evidence>
<accession>A0ABY6KQJ0</accession>
<protein>
    <recommendedName>
        <fullName evidence="3">Retrotransposon gag domain-containing protein</fullName>
    </recommendedName>
</protein>
<gene>
    <name evidence="1" type="ORF">LAZ67_8001255</name>
</gene>
<evidence type="ECO:0000313" key="2">
    <source>
        <dbReference type="Proteomes" id="UP001235939"/>
    </source>
</evidence>